<organism evidence="11 12">
    <name type="scientific">Aphidius gifuensis</name>
    <name type="common">Parasitoid wasp</name>
    <dbReference type="NCBI Taxonomy" id="684658"/>
    <lineage>
        <taxon>Eukaryota</taxon>
        <taxon>Metazoa</taxon>
        <taxon>Ecdysozoa</taxon>
        <taxon>Arthropoda</taxon>
        <taxon>Hexapoda</taxon>
        <taxon>Insecta</taxon>
        <taxon>Pterygota</taxon>
        <taxon>Neoptera</taxon>
        <taxon>Endopterygota</taxon>
        <taxon>Hymenoptera</taxon>
        <taxon>Apocrita</taxon>
        <taxon>Ichneumonoidea</taxon>
        <taxon>Braconidae</taxon>
        <taxon>Aphidiinae</taxon>
        <taxon>Aphidius</taxon>
    </lineage>
</organism>
<comment type="cofactor">
    <cofactor evidence="1">
        <name>Zn(2+)</name>
        <dbReference type="ChEBI" id="CHEBI:29105"/>
    </cofactor>
</comment>
<keyword evidence="3" id="KW-0645">Protease</keyword>
<dbReference type="Gene3D" id="1.20.58.80">
    <property type="entry name" value="Phosphotransferase system, lactose/cellobiose-type IIA subunit"/>
    <property type="match status" value="1"/>
</dbReference>
<dbReference type="GO" id="GO:0005768">
    <property type="term" value="C:endosome"/>
    <property type="evidence" value="ECO:0007669"/>
    <property type="project" value="TreeGrafter"/>
</dbReference>
<dbReference type="Proteomes" id="UP000639338">
    <property type="component" value="Unassembled WGS sequence"/>
</dbReference>
<evidence type="ECO:0000256" key="4">
    <source>
        <dbReference type="ARBA" id="ARBA00022723"/>
    </source>
</evidence>
<dbReference type="EMBL" id="JACMRX010000006">
    <property type="protein sequence ID" value="KAF7988212.1"/>
    <property type="molecule type" value="Genomic_DNA"/>
</dbReference>
<dbReference type="Pfam" id="PF01398">
    <property type="entry name" value="JAB"/>
    <property type="match status" value="1"/>
</dbReference>
<name>A0A834XK16_APHGI</name>
<dbReference type="SUPFAM" id="SSF140856">
    <property type="entry name" value="USP8 N-terminal domain-like"/>
    <property type="match status" value="1"/>
</dbReference>
<keyword evidence="4" id="KW-0479">Metal-binding</keyword>
<dbReference type="PANTHER" id="PTHR12947:SF13">
    <property type="entry name" value="FI19924P1"/>
    <property type="match status" value="1"/>
</dbReference>
<keyword evidence="7" id="KW-0862">Zinc</keyword>
<evidence type="ECO:0000256" key="2">
    <source>
        <dbReference type="ARBA" id="ARBA00010981"/>
    </source>
</evidence>
<evidence type="ECO:0000256" key="5">
    <source>
        <dbReference type="ARBA" id="ARBA00022786"/>
    </source>
</evidence>
<evidence type="ECO:0000256" key="6">
    <source>
        <dbReference type="ARBA" id="ARBA00022801"/>
    </source>
</evidence>
<dbReference type="GO" id="GO:0070536">
    <property type="term" value="P:protein K63-linked deubiquitination"/>
    <property type="evidence" value="ECO:0007669"/>
    <property type="project" value="InterPro"/>
</dbReference>
<comment type="similarity">
    <text evidence="2">Belongs to the peptidase M67C family.</text>
</comment>
<gene>
    <name evidence="11" type="ORF">HCN44_007706</name>
</gene>
<feature type="compositionally biased region" description="Low complexity" evidence="9">
    <location>
        <begin position="9"/>
        <end position="27"/>
    </location>
</feature>
<dbReference type="GO" id="GO:0046872">
    <property type="term" value="F:metal ion binding"/>
    <property type="evidence" value="ECO:0007669"/>
    <property type="project" value="UniProtKB-KW"/>
</dbReference>
<evidence type="ECO:0000256" key="1">
    <source>
        <dbReference type="ARBA" id="ARBA00001947"/>
    </source>
</evidence>
<dbReference type="CDD" id="cd08066">
    <property type="entry name" value="MPN_AMSH_like"/>
    <property type="match status" value="1"/>
</dbReference>
<evidence type="ECO:0000256" key="3">
    <source>
        <dbReference type="ARBA" id="ARBA00022670"/>
    </source>
</evidence>
<protein>
    <recommendedName>
        <fullName evidence="10">MPN domain-containing protein</fullName>
    </recommendedName>
</protein>
<dbReference type="InterPro" id="IPR015063">
    <property type="entry name" value="USP8_dimer"/>
</dbReference>
<dbReference type="GO" id="GO:0006508">
    <property type="term" value="P:proteolysis"/>
    <property type="evidence" value="ECO:0007669"/>
    <property type="project" value="UniProtKB-KW"/>
</dbReference>
<dbReference type="GO" id="GO:0061578">
    <property type="term" value="F:K63-linked deubiquitinase activity"/>
    <property type="evidence" value="ECO:0007669"/>
    <property type="project" value="InterPro"/>
</dbReference>
<dbReference type="GO" id="GO:0016020">
    <property type="term" value="C:membrane"/>
    <property type="evidence" value="ECO:0007669"/>
    <property type="project" value="TreeGrafter"/>
</dbReference>
<evidence type="ECO:0000256" key="9">
    <source>
        <dbReference type="SAM" id="MobiDB-lite"/>
    </source>
</evidence>
<comment type="caution">
    <text evidence="11">The sequence shown here is derived from an EMBL/GenBank/DDBJ whole genome shotgun (WGS) entry which is preliminary data.</text>
</comment>
<dbReference type="InterPro" id="IPR000555">
    <property type="entry name" value="JAMM/MPN+_dom"/>
</dbReference>
<sequence>MYKDKGTLSPSPSSSSSSSSSTTTSTTAKKQYDKNNINISDPDGRLKLLTEMAVVDIRPDVSPAKYYRSGAEMIRIAEQYKNQGEIQKAYVLYVKFIILFLEKIIKHPLYKNVSQDDKAKNKQTLKKIFPITEELKKKILQQYKEEAKKYIADEEQKKLKIDEENRRFKNLVNDDDKNNSNYKLLPHQNVDSFVHDKKFNLDDKETPVFDRSLKPASSQISSHRFSLSDLKLPSKLISEFLKLSNSNTLSNKETCGILTGKMGKNQLFVTHLLIPHQSGSPDSCLTHNEEDIFDYQDQHSLITLGWIHTHPTQTAFLSSVDLHTHCAYQLMLPEAIAVVCAPKYDETGFFMLTPEHGLDFIAHCRATGFHPHPNEKTLYTHATHCKLDSTMDIKIVDLRKNK</sequence>
<evidence type="ECO:0000256" key="7">
    <source>
        <dbReference type="ARBA" id="ARBA00022833"/>
    </source>
</evidence>
<keyword evidence="12" id="KW-1185">Reference proteome</keyword>
<dbReference type="Gene3D" id="3.40.140.10">
    <property type="entry name" value="Cytidine Deaminase, domain 2"/>
    <property type="match status" value="1"/>
</dbReference>
<dbReference type="AlphaFoldDB" id="A0A834XK16"/>
<dbReference type="PROSITE" id="PS50249">
    <property type="entry name" value="MPN"/>
    <property type="match status" value="1"/>
</dbReference>
<feature type="domain" description="MPN" evidence="10">
    <location>
        <begin position="230"/>
        <end position="369"/>
    </location>
</feature>
<evidence type="ECO:0000256" key="8">
    <source>
        <dbReference type="ARBA" id="ARBA00023049"/>
    </source>
</evidence>
<reference evidence="11 12" key="1">
    <citation type="submission" date="2020-08" db="EMBL/GenBank/DDBJ databases">
        <title>Aphidius gifuensis genome sequencing and assembly.</title>
        <authorList>
            <person name="Du Z."/>
        </authorList>
    </citation>
    <scope>NUCLEOTIDE SEQUENCE [LARGE SCALE GENOMIC DNA]</scope>
    <source>
        <strain evidence="11">YNYX2018</strain>
        <tissue evidence="11">Adults</tissue>
    </source>
</reference>
<dbReference type="OrthoDB" id="3640at2759"/>
<accession>A0A834XK16</accession>
<dbReference type="SMART" id="SM00232">
    <property type="entry name" value="JAB_MPN"/>
    <property type="match status" value="1"/>
</dbReference>
<dbReference type="PANTHER" id="PTHR12947">
    <property type="entry name" value="AMSH-LIKE PROTEASE"/>
    <property type="match status" value="1"/>
</dbReference>
<evidence type="ECO:0000313" key="11">
    <source>
        <dbReference type="EMBL" id="KAF7988212.1"/>
    </source>
</evidence>
<dbReference type="Pfam" id="PF08969">
    <property type="entry name" value="USP8_dimer"/>
    <property type="match status" value="1"/>
</dbReference>
<keyword evidence="5" id="KW-0833">Ubl conjugation pathway</keyword>
<dbReference type="GO" id="GO:0140492">
    <property type="term" value="F:metal-dependent deubiquitinase activity"/>
    <property type="evidence" value="ECO:0007669"/>
    <property type="project" value="InterPro"/>
</dbReference>
<evidence type="ECO:0000313" key="12">
    <source>
        <dbReference type="Proteomes" id="UP000639338"/>
    </source>
</evidence>
<feature type="region of interest" description="Disordered" evidence="9">
    <location>
        <begin position="1"/>
        <end position="38"/>
    </location>
</feature>
<proteinExistence type="inferred from homology"/>
<keyword evidence="8" id="KW-0482">Metalloprotease</keyword>
<evidence type="ECO:0000259" key="10">
    <source>
        <dbReference type="PROSITE" id="PS50249"/>
    </source>
</evidence>
<keyword evidence="6" id="KW-0378">Hydrolase</keyword>
<dbReference type="InterPro" id="IPR037518">
    <property type="entry name" value="MPN"/>
</dbReference>
<dbReference type="SUPFAM" id="SSF102712">
    <property type="entry name" value="JAB1/MPN domain"/>
    <property type="match status" value="1"/>
</dbReference>
<dbReference type="InterPro" id="IPR044098">
    <property type="entry name" value="STAMBP/STALP-like_MPN"/>
</dbReference>